<keyword evidence="2" id="KW-1185">Reference proteome</keyword>
<dbReference type="RefSeq" id="WP_151563634.1">
    <property type="nucleotide sequence ID" value="NZ_WBMT01000011.1"/>
</dbReference>
<reference evidence="1 2" key="1">
    <citation type="submission" date="2019-09" db="EMBL/GenBank/DDBJ databases">
        <title>Actinomadura physcomitrii sp. nov., a novel actinomycete isolated from moss [Physcomitrium sphaericum (Ludw) Fuernr].</title>
        <authorList>
            <person name="Zhuang X."/>
            <person name="Liu C."/>
        </authorList>
    </citation>
    <scope>NUCLEOTIDE SEQUENCE [LARGE SCALE GENOMIC DNA]</scope>
    <source>
        <strain evidence="1 2">HMC1</strain>
    </source>
</reference>
<dbReference type="Gene3D" id="3.40.50.1820">
    <property type="entry name" value="alpha/beta hydrolase"/>
    <property type="match status" value="1"/>
</dbReference>
<keyword evidence="1" id="KW-0378">Hydrolase</keyword>
<dbReference type="PANTHER" id="PTHR36837:SF2">
    <property type="entry name" value="POLY(3-HYDROXYALKANOATE) POLYMERASE SUBUNIT PHAC"/>
    <property type="match status" value="1"/>
</dbReference>
<protein>
    <submittedName>
        <fullName evidence="1">Alpha/beta hydrolase</fullName>
    </submittedName>
</protein>
<dbReference type="PANTHER" id="PTHR36837">
    <property type="entry name" value="POLY(3-HYDROXYALKANOATE) POLYMERASE SUBUNIT PHAC"/>
    <property type="match status" value="1"/>
</dbReference>
<dbReference type="AlphaFoldDB" id="A0A6H9Z0P5"/>
<proteinExistence type="predicted"/>
<dbReference type="Proteomes" id="UP000468735">
    <property type="component" value="Unassembled WGS sequence"/>
</dbReference>
<accession>A0A6H9Z0P5</accession>
<sequence>MIPSPRSLRAAASNVTRKLLYGHVADLRPMATVVIDDGSARSVHRYRSPEGVVPAGPPVLFVPPPAAPARCYDLRRGCSLAEHVVNAGRLSYLLDYGPTGHADRDLGFEKWVGEILPGAIRRVSEDAGGQPVQLVGWCLGGLCSLLAAAGDPELPIASVAVIATPVDIRRVRLAAPLRPLSWAARGMEVNVFNALFGGVPRPLAERTYQLVGLDKYVLRPYALLTNLNNVEFLAQIEAVDHFANTMLTYPGRTIEKLYSALLRENALMADGIEVGGRRVHLSEVRVPVLAIAGRGDALAPVTSVHPLTRLLSGSERVRFELAPGGHLGVLTGRSARSTTWSHLDRWLDEGIVRHGIRRSRREALPV</sequence>
<dbReference type="SUPFAM" id="SSF53474">
    <property type="entry name" value="alpha/beta-Hydrolases"/>
    <property type="match status" value="1"/>
</dbReference>
<organism evidence="1 2">
    <name type="scientific">Actinomadura rudentiformis</name>
    <dbReference type="NCBI Taxonomy" id="359158"/>
    <lineage>
        <taxon>Bacteria</taxon>
        <taxon>Bacillati</taxon>
        <taxon>Actinomycetota</taxon>
        <taxon>Actinomycetes</taxon>
        <taxon>Streptosporangiales</taxon>
        <taxon>Thermomonosporaceae</taxon>
        <taxon>Actinomadura</taxon>
    </lineage>
</organism>
<name>A0A6H9Z0P5_9ACTN</name>
<dbReference type="InterPro" id="IPR051321">
    <property type="entry name" value="PHA/PHB_synthase"/>
</dbReference>
<dbReference type="InterPro" id="IPR029058">
    <property type="entry name" value="AB_hydrolase_fold"/>
</dbReference>
<gene>
    <name evidence="1" type="ORF">F8566_24230</name>
</gene>
<dbReference type="OrthoDB" id="345573at2"/>
<dbReference type="GO" id="GO:0016787">
    <property type="term" value="F:hydrolase activity"/>
    <property type="evidence" value="ECO:0007669"/>
    <property type="project" value="UniProtKB-KW"/>
</dbReference>
<comment type="caution">
    <text evidence="1">The sequence shown here is derived from an EMBL/GenBank/DDBJ whole genome shotgun (WGS) entry which is preliminary data.</text>
</comment>
<dbReference type="EMBL" id="WBMT01000011">
    <property type="protein sequence ID" value="KAB2346556.1"/>
    <property type="molecule type" value="Genomic_DNA"/>
</dbReference>
<evidence type="ECO:0000313" key="1">
    <source>
        <dbReference type="EMBL" id="KAB2346556.1"/>
    </source>
</evidence>
<evidence type="ECO:0000313" key="2">
    <source>
        <dbReference type="Proteomes" id="UP000468735"/>
    </source>
</evidence>